<comment type="caution">
    <text evidence="2">The sequence shown here is derived from an EMBL/GenBank/DDBJ whole genome shotgun (WGS) entry which is preliminary data.</text>
</comment>
<dbReference type="Proteomes" id="UP000623958">
    <property type="component" value="Unassembled WGS sequence"/>
</dbReference>
<organism evidence="2 3">
    <name type="scientific">Xanthomonas boreopolis</name>
    <dbReference type="NCBI Taxonomy" id="86183"/>
    <lineage>
        <taxon>Bacteria</taxon>
        <taxon>Pseudomonadati</taxon>
        <taxon>Pseudomonadota</taxon>
        <taxon>Gammaproteobacteria</taxon>
        <taxon>Lysobacterales</taxon>
        <taxon>Lysobacteraceae</taxon>
        <taxon>Xanthomonas</taxon>
    </lineage>
</organism>
<reference evidence="2" key="2">
    <citation type="submission" date="2020-09" db="EMBL/GenBank/DDBJ databases">
        <authorList>
            <person name="Sun Q."/>
            <person name="Ohkuma M."/>
        </authorList>
    </citation>
    <scope>NUCLEOTIDE SEQUENCE</scope>
    <source>
        <strain evidence="2">JCM 13306</strain>
    </source>
</reference>
<name>A0A919FCV1_9XANT</name>
<keyword evidence="3" id="KW-1185">Reference proteome</keyword>
<dbReference type="EMBL" id="BNBA01000067">
    <property type="protein sequence ID" value="GHH61548.1"/>
    <property type="molecule type" value="Genomic_DNA"/>
</dbReference>
<gene>
    <name evidence="2" type="ORF">GCM10009090_38150</name>
</gene>
<sequence length="142" mass="15851">MPPQVVVPARSWSSALLEFGPLAESHGTTHEFFAKLRLTGWFPFNDLLSLFQPIIWLIFWPAPVSEILYARFRRPAKLPSALLASEVPPAGEPNPYRISALDPAERSGRRRAVWIVALVCAACCLASMTVWGVLIWGVFFSK</sequence>
<evidence type="ECO:0000256" key="1">
    <source>
        <dbReference type="SAM" id="Phobius"/>
    </source>
</evidence>
<accession>A0A919FCV1</accession>
<feature type="transmembrane region" description="Helical" evidence="1">
    <location>
        <begin position="50"/>
        <end position="70"/>
    </location>
</feature>
<evidence type="ECO:0000313" key="2">
    <source>
        <dbReference type="EMBL" id="GHH61548.1"/>
    </source>
</evidence>
<protein>
    <submittedName>
        <fullName evidence="2">Uncharacterized protein</fullName>
    </submittedName>
</protein>
<reference evidence="2" key="1">
    <citation type="journal article" date="2014" name="Int. J. Syst. Evol. Microbiol.">
        <title>Complete genome sequence of Corynebacterium casei LMG S-19264T (=DSM 44701T), isolated from a smear-ripened cheese.</title>
        <authorList>
            <consortium name="US DOE Joint Genome Institute (JGI-PGF)"/>
            <person name="Walter F."/>
            <person name="Albersmeier A."/>
            <person name="Kalinowski J."/>
            <person name="Ruckert C."/>
        </authorList>
    </citation>
    <scope>NUCLEOTIDE SEQUENCE</scope>
    <source>
        <strain evidence="2">JCM 13306</strain>
    </source>
</reference>
<proteinExistence type="predicted"/>
<evidence type="ECO:0000313" key="3">
    <source>
        <dbReference type="Proteomes" id="UP000623958"/>
    </source>
</evidence>
<dbReference type="AlphaFoldDB" id="A0A919FCV1"/>
<keyword evidence="1" id="KW-0472">Membrane</keyword>
<feature type="transmembrane region" description="Helical" evidence="1">
    <location>
        <begin position="112"/>
        <end position="139"/>
    </location>
</feature>
<keyword evidence="1" id="KW-0812">Transmembrane</keyword>
<dbReference type="RefSeq" id="WP_434030180.1">
    <property type="nucleotide sequence ID" value="NZ_BNBA01000067.1"/>
</dbReference>
<keyword evidence="1" id="KW-1133">Transmembrane helix</keyword>